<evidence type="ECO:0000259" key="1">
    <source>
        <dbReference type="PROSITE" id="PS50011"/>
    </source>
</evidence>
<organism evidence="2 3">
    <name type="scientific">Luteibacter jiangsuensis</name>
    <dbReference type="NCBI Taxonomy" id="637577"/>
    <lineage>
        <taxon>Bacteria</taxon>
        <taxon>Pseudomonadati</taxon>
        <taxon>Pseudomonadota</taxon>
        <taxon>Gammaproteobacteria</taxon>
        <taxon>Lysobacterales</taxon>
        <taxon>Rhodanobacteraceae</taxon>
        <taxon>Luteibacter</taxon>
    </lineage>
</organism>
<dbReference type="Gene3D" id="1.10.510.10">
    <property type="entry name" value="Transferase(Phosphotransferase) domain 1"/>
    <property type="match status" value="1"/>
</dbReference>
<proteinExistence type="predicted"/>
<sequence>MERRTELLHYTAIDREFFEPYGRHIVDSADFVELVRKVVPEQWQMRRAGIWMHCAPPDLTLPAQGWKIHVSSVVSTARIVLSIAAATLAAAGVAFKFAADARILSAVNGKRWPRGGSGKFITVYPRDAADFRGIIDDLHVALSGYAGPYILSDRRYRDSRVLYYRYGGIAGEYRVAADSRSEWLLRRPDGLTEPDERKPHFHLPDWLRDPFPRDEVAGPGGAPLLGGGRYRIRRSLSFSAAGGIYLADDLDEGRPVIVKEARPFIGGGDTATVMLRKEYRLLRRLASLRIAPAPVAYFQDWEHSYLVEEYVEGDTLRSWLARRYPWLKTRATRADVAGFLDEVVGVFTSIARNLECLHAAGISMGDLSFHNCIVTADGGTRLIDLESAVEEGLDHPVDVRTPGFASPLSRREMPVDARAEDVYAFGANLAAAVMPMNAMLPLDRGTALRFAHRMSADMGYPEAFVRVLEQLLAVDTHRPPPPVAAMASLRASLADLPHDTAPVPYLASSTEAATDAADALFDYIDERARGARADRYVPAGPEVFETHPWGVAHGAAGVLHAYLRGGRTPPAGLLAYMLEGCQRPDHRGDSLMYGDAGIAWVLFDARAHAEAASLLRARSAGDGIRERHGLYDGMAGWGFARIKAWHETAEAGFLADACVAGEMLLRDARIDNGMLHWPRGQVRPVGLAHGAAGIALFLLHLHVATGDERFLRGARDGLAFDLAQRGINPDGAASWPRDVGGTTLFPYLRNGTAGILAVVARFFACTGDIRYREIVLDAEGDLLRRYAVSPGTYDGLAGIGETLLDLAVLLPERASIYKEAAHGIARGIEPFLVRRPGGLAVPGAELLRLSCDLATGNAGVGAFFDRLWRGGPASFMLDEHMPAAAWDRAVQAAA</sequence>
<comment type="caution">
    <text evidence="2">The sequence shown here is derived from an EMBL/GenBank/DDBJ whole genome shotgun (WGS) entry which is preliminary data.</text>
</comment>
<accession>A0ABT9SW00</accession>
<protein>
    <recommendedName>
        <fullName evidence="1">Protein kinase domain-containing protein</fullName>
    </recommendedName>
</protein>
<evidence type="ECO:0000313" key="2">
    <source>
        <dbReference type="EMBL" id="MDQ0009167.1"/>
    </source>
</evidence>
<name>A0ABT9SW00_9GAMM</name>
<dbReference type="SMART" id="SM01260">
    <property type="entry name" value="LANC_like"/>
    <property type="match status" value="1"/>
</dbReference>
<dbReference type="CDD" id="cd04791">
    <property type="entry name" value="LanC_SerThrkinase"/>
    <property type="match status" value="1"/>
</dbReference>
<dbReference type="NCBIfam" id="NF038151">
    <property type="entry name" value="lanthi_synth_III"/>
    <property type="match status" value="1"/>
</dbReference>
<dbReference type="PRINTS" id="PR01950">
    <property type="entry name" value="LANCSUPER"/>
</dbReference>
<dbReference type="SUPFAM" id="SSF158745">
    <property type="entry name" value="LanC-like"/>
    <property type="match status" value="1"/>
</dbReference>
<dbReference type="Pfam" id="PF05147">
    <property type="entry name" value="LANC_like"/>
    <property type="match status" value="1"/>
</dbReference>
<dbReference type="InterPro" id="IPR057929">
    <property type="entry name" value="RamC_N"/>
</dbReference>
<feature type="domain" description="Protein kinase" evidence="1">
    <location>
        <begin position="230"/>
        <end position="493"/>
    </location>
</feature>
<evidence type="ECO:0000313" key="3">
    <source>
        <dbReference type="Proteomes" id="UP001237737"/>
    </source>
</evidence>
<dbReference type="InterPro" id="IPR007822">
    <property type="entry name" value="LANC-like"/>
</dbReference>
<dbReference type="InterPro" id="IPR011009">
    <property type="entry name" value="Kinase-like_dom_sf"/>
</dbReference>
<dbReference type="InterPro" id="IPR058053">
    <property type="entry name" value="RamC_C"/>
</dbReference>
<dbReference type="Proteomes" id="UP001237737">
    <property type="component" value="Unassembled WGS sequence"/>
</dbReference>
<dbReference type="SUPFAM" id="SSF56112">
    <property type="entry name" value="Protein kinase-like (PK-like)"/>
    <property type="match status" value="1"/>
</dbReference>
<dbReference type="Gene3D" id="3.30.200.20">
    <property type="entry name" value="Phosphorylase Kinase, domain 1"/>
    <property type="match status" value="1"/>
</dbReference>
<reference evidence="2 3" key="1">
    <citation type="submission" date="2023-07" db="EMBL/GenBank/DDBJ databases">
        <title>Sorghum-associated microbial communities from plants grown in Nebraska, USA.</title>
        <authorList>
            <person name="Schachtman D."/>
        </authorList>
    </citation>
    <scope>NUCLEOTIDE SEQUENCE [LARGE SCALE GENOMIC DNA]</scope>
    <source>
        <strain evidence="2 3">CC60</strain>
    </source>
</reference>
<dbReference type="SMART" id="SM00220">
    <property type="entry name" value="S_TKc"/>
    <property type="match status" value="1"/>
</dbReference>
<dbReference type="EMBL" id="JAUSSK010000002">
    <property type="protein sequence ID" value="MDQ0009167.1"/>
    <property type="molecule type" value="Genomic_DNA"/>
</dbReference>
<keyword evidence="3" id="KW-1185">Reference proteome</keyword>
<dbReference type="InterPro" id="IPR000719">
    <property type="entry name" value="Prot_kinase_dom"/>
</dbReference>
<gene>
    <name evidence="2" type="ORF">J2T07_001344</name>
</gene>
<dbReference type="Pfam" id="PF25816">
    <property type="entry name" value="RamC_N"/>
    <property type="match status" value="1"/>
</dbReference>
<dbReference type="InterPro" id="IPR053524">
    <property type="entry name" value="Aerial_hyphae_peptide-synth"/>
</dbReference>
<dbReference type="PROSITE" id="PS50011">
    <property type="entry name" value="PROTEIN_KINASE_DOM"/>
    <property type="match status" value="1"/>
</dbReference>
<dbReference type="RefSeq" id="WP_306848433.1">
    <property type="nucleotide sequence ID" value="NZ_JAUSSK010000002.1"/>
</dbReference>
<dbReference type="Gene3D" id="1.50.10.20">
    <property type="match status" value="1"/>
</dbReference>